<name>A0A212CVT2_CEREH</name>
<keyword evidence="1" id="KW-0723">Serine/threonine-protein kinase</keyword>
<feature type="compositionally biased region" description="Pro residues" evidence="5">
    <location>
        <begin position="47"/>
        <end position="61"/>
    </location>
</feature>
<dbReference type="PANTHER" id="PTHR48012">
    <property type="entry name" value="STERILE20-LIKE KINASE, ISOFORM B-RELATED"/>
    <property type="match status" value="1"/>
</dbReference>
<dbReference type="GO" id="GO:0005524">
    <property type="term" value="F:ATP binding"/>
    <property type="evidence" value="ECO:0007669"/>
    <property type="project" value="UniProtKB-KW"/>
</dbReference>
<feature type="compositionally biased region" description="Pro residues" evidence="5">
    <location>
        <begin position="1"/>
        <end position="13"/>
    </location>
</feature>
<organism evidence="7 8">
    <name type="scientific">Cervus elaphus hippelaphus</name>
    <name type="common">European red deer</name>
    <dbReference type="NCBI Taxonomy" id="46360"/>
    <lineage>
        <taxon>Eukaryota</taxon>
        <taxon>Metazoa</taxon>
        <taxon>Chordata</taxon>
        <taxon>Craniata</taxon>
        <taxon>Vertebrata</taxon>
        <taxon>Euteleostomi</taxon>
        <taxon>Mammalia</taxon>
        <taxon>Eutheria</taxon>
        <taxon>Laurasiatheria</taxon>
        <taxon>Artiodactyla</taxon>
        <taxon>Ruminantia</taxon>
        <taxon>Pecora</taxon>
        <taxon>Cervidae</taxon>
        <taxon>Cervinae</taxon>
        <taxon>Cervus</taxon>
    </lineage>
</organism>
<keyword evidence="8" id="KW-1185">Reference proteome</keyword>
<protein>
    <submittedName>
        <fullName evidence="7">MAP4K3</fullName>
    </submittedName>
</protein>
<dbReference type="InterPro" id="IPR001180">
    <property type="entry name" value="CNH_dom"/>
</dbReference>
<evidence type="ECO:0000256" key="4">
    <source>
        <dbReference type="ARBA" id="ARBA00022840"/>
    </source>
</evidence>
<keyword evidence="3" id="KW-0418">Kinase</keyword>
<comment type="caution">
    <text evidence="7">The sequence shown here is derived from an EMBL/GenBank/DDBJ whole genome shotgun (WGS) entry which is preliminary data.</text>
</comment>
<evidence type="ECO:0000256" key="1">
    <source>
        <dbReference type="ARBA" id="ARBA00022527"/>
    </source>
</evidence>
<reference evidence="7 8" key="1">
    <citation type="journal article" date="2018" name="Mol. Genet. Genomics">
        <title>The red deer Cervus elaphus genome CerEla1.0: sequencing, annotating, genes, and chromosomes.</title>
        <authorList>
            <person name="Bana N.A."/>
            <person name="Nyiri A."/>
            <person name="Nagy J."/>
            <person name="Frank K."/>
            <person name="Nagy T."/>
            <person name="Steger V."/>
            <person name="Schiller M."/>
            <person name="Lakatos P."/>
            <person name="Sugar L."/>
            <person name="Horn P."/>
            <person name="Barta E."/>
            <person name="Orosz L."/>
        </authorList>
    </citation>
    <scope>NUCLEOTIDE SEQUENCE [LARGE SCALE GENOMIC DNA]</scope>
    <source>
        <strain evidence="7">Hungarian</strain>
    </source>
</reference>
<feature type="domain" description="CNH" evidence="6">
    <location>
        <begin position="129"/>
        <end position="417"/>
    </location>
</feature>
<dbReference type="EMBL" id="MKHE01000011">
    <property type="protein sequence ID" value="OWK10100.1"/>
    <property type="molecule type" value="Genomic_DNA"/>
</dbReference>
<feature type="compositionally biased region" description="Polar residues" evidence="5">
    <location>
        <begin position="82"/>
        <end position="93"/>
    </location>
</feature>
<gene>
    <name evidence="7" type="ORF">Celaphus_00005676</name>
</gene>
<accession>A0A212CVT2</accession>
<evidence type="ECO:0000259" key="6">
    <source>
        <dbReference type="PROSITE" id="PS50219"/>
    </source>
</evidence>
<evidence type="ECO:0000256" key="3">
    <source>
        <dbReference type="ARBA" id="ARBA00022777"/>
    </source>
</evidence>
<keyword evidence="4" id="KW-0067">ATP-binding</keyword>
<dbReference type="InterPro" id="IPR050629">
    <property type="entry name" value="STE20/SPS1-PAK"/>
</dbReference>
<dbReference type="PROSITE" id="PS50219">
    <property type="entry name" value="CNH"/>
    <property type="match status" value="1"/>
</dbReference>
<dbReference type="PANTHER" id="PTHR48012:SF17">
    <property type="entry name" value="MITOGEN-ACTIVATED PROTEIN KINASE KINASE KINASE KINASE 3"/>
    <property type="match status" value="1"/>
</dbReference>
<feature type="region of interest" description="Disordered" evidence="5">
    <location>
        <begin position="1"/>
        <end position="110"/>
    </location>
</feature>
<keyword evidence="3" id="KW-0808">Transferase</keyword>
<evidence type="ECO:0000256" key="5">
    <source>
        <dbReference type="SAM" id="MobiDB-lite"/>
    </source>
</evidence>
<dbReference type="AlphaFoldDB" id="A0A212CVT2"/>
<proteinExistence type="predicted"/>
<sequence length="417" mass="47016">MKAKVPPPLPPKPKSIFIPQETHSTEDDNQGTIKRCPTSESPAKPSQVPPRPPPPRLPPQKPVALGNGVSSFQLNGERDGSLYQQNEYRGTNLSRKEKKDVPKPISNGLPPTPKVHMGACFSKVFNGCPLKIHCATSWINPDTRDQYLIFGAEEGIYTLNLNELHETSMEQLFPRRCTWLYVMNNCLLSISGNLLYQQKSLKPSGVRSVVLVSNPCKITQLSCFAEWIRRCLRNPYTGHKYLCGALQTSIVLLEWVEPMQKFMLIKHIDFPIPCPLRMFEMLVVPEQEYPLVCVGVSKGRDFNQVVRFETVNPNSTSSWFTESDTPQTSVTHVTQLERDTILVCLDCCIKIVNLQGRLKSSRKLSSELTFDFQIESIVKILACICISRRVVVLESRPTDNPTANSNLYILAGHENSY</sequence>
<dbReference type="GO" id="GO:0005737">
    <property type="term" value="C:cytoplasm"/>
    <property type="evidence" value="ECO:0007669"/>
    <property type="project" value="TreeGrafter"/>
</dbReference>
<evidence type="ECO:0000313" key="8">
    <source>
        <dbReference type="Proteomes" id="UP000242450"/>
    </source>
</evidence>
<dbReference type="OrthoDB" id="8693905at2759"/>
<keyword evidence="2" id="KW-0547">Nucleotide-binding</keyword>
<dbReference type="SMART" id="SM00036">
    <property type="entry name" value="CNH"/>
    <property type="match status" value="1"/>
</dbReference>
<dbReference type="Pfam" id="PF00780">
    <property type="entry name" value="CNH"/>
    <property type="match status" value="1"/>
</dbReference>
<dbReference type="Proteomes" id="UP000242450">
    <property type="component" value="Chromosome 11"/>
</dbReference>
<evidence type="ECO:0000313" key="7">
    <source>
        <dbReference type="EMBL" id="OWK10100.1"/>
    </source>
</evidence>
<dbReference type="GO" id="GO:0008349">
    <property type="term" value="F:MAP kinase kinase kinase kinase activity"/>
    <property type="evidence" value="ECO:0007669"/>
    <property type="project" value="TreeGrafter"/>
</dbReference>
<evidence type="ECO:0000256" key="2">
    <source>
        <dbReference type="ARBA" id="ARBA00022741"/>
    </source>
</evidence>